<dbReference type="RefSeq" id="WP_021355936.1">
    <property type="nucleotide sequence ID" value="NZ_BOUN01000043.1"/>
</dbReference>
<organism evidence="2 3">
    <name type="scientific">Lactiplantibacillus plantarum</name>
    <name type="common">Lactobacillus plantarum</name>
    <dbReference type="NCBI Taxonomy" id="1590"/>
    <lineage>
        <taxon>Bacteria</taxon>
        <taxon>Bacillati</taxon>
        <taxon>Bacillota</taxon>
        <taxon>Bacilli</taxon>
        <taxon>Lactobacillales</taxon>
        <taxon>Lactobacillaceae</taxon>
        <taxon>Lactiplantibacillus</taxon>
    </lineage>
</organism>
<protein>
    <submittedName>
        <fullName evidence="2">Uncharacterized protein</fullName>
    </submittedName>
</protein>
<dbReference type="PANTHER" id="PTHR47505:SF1">
    <property type="entry name" value="DNA UTILIZATION PROTEIN YHGH"/>
    <property type="match status" value="1"/>
</dbReference>
<dbReference type="CDD" id="cd06223">
    <property type="entry name" value="PRTases_typeI"/>
    <property type="match status" value="1"/>
</dbReference>
<name>A0A0G9F9T7_LACPN</name>
<dbReference type="AlphaFoldDB" id="A0A0G9F9T7"/>
<dbReference type="SUPFAM" id="SSF53271">
    <property type="entry name" value="PRTase-like"/>
    <property type="match status" value="1"/>
</dbReference>
<evidence type="ECO:0000256" key="1">
    <source>
        <dbReference type="ARBA" id="ARBA00008007"/>
    </source>
</evidence>
<dbReference type="PATRIC" id="fig|1590.172.peg.46"/>
<reference evidence="2 3" key="1">
    <citation type="submission" date="2016-08" db="EMBL/GenBank/DDBJ databases">
        <title>Genome sequencing of Lactobacillus plantarum JSA22, isolated from fermented soybean paste.</title>
        <authorList>
            <person name="Choi H.S."/>
        </authorList>
    </citation>
    <scope>NUCLEOTIDE SEQUENCE [LARGE SCALE GENOMIC DNA]</scope>
    <source>
        <strain evidence="2 3">JSA22</strain>
    </source>
</reference>
<dbReference type="InterPro" id="IPR000836">
    <property type="entry name" value="PRTase_dom"/>
</dbReference>
<dbReference type="Gene3D" id="3.40.50.2020">
    <property type="match status" value="1"/>
</dbReference>
<proteinExistence type="inferred from homology"/>
<dbReference type="PANTHER" id="PTHR47505">
    <property type="entry name" value="DNA UTILIZATION PROTEIN YHGH"/>
    <property type="match status" value="1"/>
</dbReference>
<dbReference type="Proteomes" id="UP000094892">
    <property type="component" value="Unassembled WGS sequence"/>
</dbReference>
<sequence>MLACLLCHNIITTKFTLPWILSWQPVMRPVVCSVCWRQFVRIDRATACSKCGRAQKRPQPCTDCQWWPEIGPFHNEALFEYNDAMHDYFQRYKFQGDYQLRQVFAKIMQQAVVQRCAEICLVVPVTPTTLQTRGFNQVAGWLAAPLAPGLMTQATAKSVPQSKKDRQARLRTPQPFKMAPNTILAGRRVLLVDDIYTTGRTMRHAATLLLENGAKSVTGLTLAR</sequence>
<dbReference type="InterPro" id="IPR051910">
    <property type="entry name" value="ComF/GntX_DNA_util-trans"/>
</dbReference>
<evidence type="ECO:0000313" key="3">
    <source>
        <dbReference type="Proteomes" id="UP000094892"/>
    </source>
</evidence>
<accession>A0A0G9F9T7</accession>
<comment type="caution">
    <text evidence="2">The sequence shown here is derived from an EMBL/GenBank/DDBJ whole genome shotgun (WGS) entry which is preliminary data.</text>
</comment>
<comment type="similarity">
    <text evidence="1">Belongs to the ComF/GntX family.</text>
</comment>
<dbReference type="EMBL" id="MCOL01000001">
    <property type="protein sequence ID" value="ODO60786.1"/>
    <property type="molecule type" value="Genomic_DNA"/>
</dbReference>
<dbReference type="InterPro" id="IPR029057">
    <property type="entry name" value="PRTase-like"/>
</dbReference>
<dbReference type="Pfam" id="PF00156">
    <property type="entry name" value="Pribosyltran"/>
    <property type="match status" value="1"/>
</dbReference>
<evidence type="ECO:0000313" key="2">
    <source>
        <dbReference type="EMBL" id="ODO60786.1"/>
    </source>
</evidence>
<gene>
    <name evidence="2" type="ORF">LPJSA22_00733</name>
</gene>